<proteinExistence type="predicted"/>
<evidence type="ECO:0000313" key="1">
    <source>
        <dbReference type="EMBL" id="KAK3778572.1"/>
    </source>
</evidence>
<evidence type="ECO:0000313" key="2">
    <source>
        <dbReference type="Proteomes" id="UP001283361"/>
    </source>
</evidence>
<protein>
    <submittedName>
        <fullName evidence="1">Uncharacterized protein</fullName>
    </submittedName>
</protein>
<dbReference type="AlphaFoldDB" id="A0AAE1A1L6"/>
<organism evidence="1 2">
    <name type="scientific">Elysia crispata</name>
    <name type="common">lettuce slug</name>
    <dbReference type="NCBI Taxonomy" id="231223"/>
    <lineage>
        <taxon>Eukaryota</taxon>
        <taxon>Metazoa</taxon>
        <taxon>Spiralia</taxon>
        <taxon>Lophotrochozoa</taxon>
        <taxon>Mollusca</taxon>
        <taxon>Gastropoda</taxon>
        <taxon>Heterobranchia</taxon>
        <taxon>Euthyneura</taxon>
        <taxon>Panpulmonata</taxon>
        <taxon>Sacoglossa</taxon>
        <taxon>Placobranchoidea</taxon>
        <taxon>Plakobranchidae</taxon>
        <taxon>Elysia</taxon>
    </lineage>
</organism>
<sequence length="78" mass="9226">MMVLVTTYQYLQHPICVVEQCVTRWIPLIFYNYDGEMITTYQYLQHPISAVEQCVARWSLDLRAMMVLIFTLVNTTAF</sequence>
<comment type="caution">
    <text evidence="1">The sequence shown here is derived from an EMBL/GenBank/DDBJ whole genome shotgun (WGS) entry which is preliminary data.</text>
</comment>
<accession>A0AAE1A1L6</accession>
<dbReference type="Proteomes" id="UP001283361">
    <property type="component" value="Unassembled WGS sequence"/>
</dbReference>
<gene>
    <name evidence="1" type="ORF">RRG08_059541</name>
</gene>
<name>A0AAE1A1L6_9GAST</name>
<keyword evidence="2" id="KW-1185">Reference proteome</keyword>
<reference evidence="1" key="1">
    <citation type="journal article" date="2023" name="G3 (Bethesda)">
        <title>A reference genome for the long-term kleptoplast-retaining sea slug Elysia crispata morphotype clarki.</title>
        <authorList>
            <person name="Eastman K.E."/>
            <person name="Pendleton A.L."/>
            <person name="Shaikh M.A."/>
            <person name="Suttiyut T."/>
            <person name="Ogas R."/>
            <person name="Tomko P."/>
            <person name="Gavelis G."/>
            <person name="Widhalm J.R."/>
            <person name="Wisecaver J.H."/>
        </authorList>
    </citation>
    <scope>NUCLEOTIDE SEQUENCE</scope>
    <source>
        <strain evidence="1">ECLA1</strain>
    </source>
</reference>
<dbReference type="EMBL" id="JAWDGP010002918">
    <property type="protein sequence ID" value="KAK3778572.1"/>
    <property type="molecule type" value="Genomic_DNA"/>
</dbReference>